<keyword evidence="2" id="KW-1185">Reference proteome</keyword>
<organism evidence="1 2">
    <name type="scientific">Aerosakkonema funiforme FACHB-1375</name>
    <dbReference type="NCBI Taxonomy" id="2949571"/>
    <lineage>
        <taxon>Bacteria</taxon>
        <taxon>Bacillati</taxon>
        <taxon>Cyanobacteriota</taxon>
        <taxon>Cyanophyceae</taxon>
        <taxon>Oscillatoriophycideae</taxon>
        <taxon>Aerosakkonematales</taxon>
        <taxon>Aerosakkonemataceae</taxon>
        <taxon>Aerosakkonema</taxon>
    </lineage>
</organism>
<evidence type="ECO:0000313" key="2">
    <source>
        <dbReference type="Proteomes" id="UP000641646"/>
    </source>
</evidence>
<reference evidence="1" key="2">
    <citation type="submission" date="2020-08" db="EMBL/GenBank/DDBJ databases">
        <authorList>
            <person name="Chen M."/>
            <person name="Teng W."/>
            <person name="Zhao L."/>
            <person name="Hu C."/>
            <person name="Zhou Y."/>
            <person name="Han B."/>
            <person name="Song L."/>
            <person name="Shu W."/>
        </authorList>
    </citation>
    <scope>NUCLEOTIDE SEQUENCE</scope>
    <source>
        <strain evidence="1">FACHB-1375</strain>
    </source>
</reference>
<accession>A0A926ZEX7</accession>
<protein>
    <submittedName>
        <fullName evidence="1">DUF1816 domain-containing protein</fullName>
    </submittedName>
</protein>
<dbReference type="RefSeq" id="WP_190462201.1">
    <property type="nucleotide sequence ID" value="NZ_JACJPW010000006.1"/>
</dbReference>
<proteinExistence type="predicted"/>
<dbReference type="InterPro" id="IPR014945">
    <property type="entry name" value="DUF1816"/>
</dbReference>
<dbReference type="EMBL" id="JACJPW010000006">
    <property type="protein sequence ID" value="MBD2180230.1"/>
    <property type="molecule type" value="Genomic_DNA"/>
</dbReference>
<dbReference type="Proteomes" id="UP000641646">
    <property type="component" value="Unassembled WGS sequence"/>
</dbReference>
<evidence type="ECO:0000313" key="1">
    <source>
        <dbReference type="EMBL" id="MBD2180230.1"/>
    </source>
</evidence>
<dbReference type="AlphaFoldDB" id="A0A926ZEX7"/>
<reference evidence="1" key="1">
    <citation type="journal article" date="2015" name="ISME J.">
        <title>Draft Genome Sequence of Streptomyces incarnatus NRRL8089, which Produces the Nucleoside Antibiotic Sinefungin.</title>
        <authorList>
            <person name="Oshima K."/>
            <person name="Hattori M."/>
            <person name="Shimizu H."/>
            <person name="Fukuda K."/>
            <person name="Nemoto M."/>
            <person name="Inagaki K."/>
            <person name="Tamura T."/>
        </authorList>
    </citation>
    <scope>NUCLEOTIDE SEQUENCE</scope>
    <source>
        <strain evidence="1">FACHB-1375</strain>
    </source>
</reference>
<comment type="caution">
    <text evidence="1">The sequence shown here is derived from an EMBL/GenBank/DDBJ whole genome shotgun (WGS) entry which is preliminary data.</text>
</comment>
<name>A0A926ZEX7_9CYAN</name>
<gene>
    <name evidence="1" type="ORF">H6G03_03720</name>
</gene>
<dbReference type="Pfam" id="PF08846">
    <property type="entry name" value="DUF1816"/>
    <property type="match status" value="1"/>
</dbReference>
<sequence length="63" mass="7438">MFWWLEIITKDPYCIYYFGPFDSLKEAQEEQPGYIEDLKQEGVGEIYAQIKLSDPVELTICQD</sequence>